<sequence length="85" mass="10031">MALPLTEEFLHYESGVFQPLPEQDFEKRIIYWHVVRLIGWGYDAQDRLHWIAVNSFGAEWGENGLFRVDPSMLERFGLEYETGLL</sequence>
<dbReference type="GO" id="GO:0008234">
    <property type="term" value="F:cysteine-type peptidase activity"/>
    <property type="evidence" value="ECO:0007669"/>
    <property type="project" value="InterPro"/>
</dbReference>
<reference evidence="3" key="1">
    <citation type="submission" date="2022-11" db="UniProtKB">
        <authorList>
            <consortium name="WormBaseParasite"/>
        </authorList>
    </citation>
    <scope>IDENTIFICATION</scope>
</reference>
<accession>A0A915D8M1</accession>
<evidence type="ECO:0000313" key="2">
    <source>
        <dbReference type="Proteomes" id="UP000887574"/>
    </source>
</evidence>
<dbReference type="WBParaSite" id="jg17266">
    <property type="protein sequence ID" value="jg17266"/>
    <property type="gene ID" value="jg17266"/>
</dbReference>
<dbReference type="SUPFAM" id="SSF54001">
    <property type="entry name" value="Cysteine proteinases"/>
    <property type="match status" value="1"/>
</dbReference>
<evidence type="ECO:0000313" key="3">
    <source>
        <dbReference type="WBParaSite" id="jg17266"/>
    </source>
</evidence>
<dbReference type="InterPro" id="IPR038765">
    <property type="entry name" value="Papain-like_cys_pep_sf"/>
</dbReference>
<dbReference type="GO" id="GO:0006508">
    <property type="term" value="P:proteolysis"/>
    <property type="evidence" value="ECO:0007669"/>
    <property type="project" value="InterPro"/>
</dbReference>
<proteinExistence type="predicted"/>
<name>A0A915D8M1_9BILA</name>
<feature type="domain" description="Peptidase C1A papain C-terminal" evidence="1">
    <location>
        <begin position="6"/>
        <end position="70"/>
    </location>
</feature>
<dbReference type="InterPro" id="IPR000668">
    <property type="entry name" value="Peptidase_C1A_C"/>
</dbReference>
<dbReference type="Proteomes" id="UP000887574">
    <property type="component" value="Unplaced"/>
</dbReference>
<evidence type="ECO:0000259" key="1">
    <source>
        <dbReference type="Pfam" id="PF00112"/>
    </source>
</evidence>
<organism evidence="2 3">
    <name type="scientific">Ditylenchus dipsaci</name>
    <dbReference type="NCBI Taxonomy" id="166011"/>
    <lineage>
        <taxon>Eukaryota</taxon>
        <taxon>Metazoa</taxon>
        <taxon>Ecdysozoa</taxon>
        <taxon>Nematoda</taxon>
        <taxon>Chromadorea</taxon>
        <taxon>Rhabditida</taxon>
        <taxon>Tylenchina</taxon>
        <taxon>Tylenchomorpha</taxon>
        <taxon>Sphaerularioidea</taxon>
        <taxon>Anguinidae</taxon>
        <taxon>Anguininae</taxon>
        <taxon>Ditylenchus</taxon>
    </lineage>
</organism>
<protein>
    <submittedName>
        <fullName evidence="3">Peptidase C1A papain C-terminal domain-containing protein</fullName>
    </submittedName>
</protein>
<dbReference type="Gene3D" id="3.90.70.10">
    <property type="entry name" value="Cysteine proteinases"/>
    <property type="match status" value="1"/>
</dbReference>
<dbReference type="AlphaFoldDB" id="A0A915D8M1"/>
<keyword evidence="2" id="KW-1185">Reference proteome</keyword>
<dbReference type="Pfam" id="PF00112">
    <property type="entry name" value="Peptidase_C1"/>
    <property type="match status" value="1"/>
</dbReference>